<feature type="region of interest" description="Disordered" evidence="7">
    <location>
        <begin position="48"/>
        <end position="71"/>
    </location>
</feature>
<proteinExistence type="inferred from homology"/>
<dbReference type="InterPro" id="IPR007793">
    <property type="entry name" value="DivIVA_fam"/>
</dbReference>
<evidence type="ECO:0000256" key="1">
    <source>
        <dbReference type="ARBA" id="ARBA00004496"/>
    </source>
</evidence>
<comment type="similarity">
    <text evidence="2">Belongs to the DivIVA family.</text>
</comment>
<keyword evidence="4" id="KW-0132">Cell division</keyword>
<dbReference type="InterPro" id="IPR019933">
    <property type="entry name" value="DivIVA_domain"/>
</dbReference>
<dbReference type="GO" id="GO:0051301">
    <property type="term" value="P:cell division"/>
    <property type="evidence" value="ECO:0007669"/>
    <property type="project" value="UniProtKB-KW"/>
</dbReference>
<keyword evidence="3" id="KW-0963">Cytoplasm</keyword>
<evidence type="ECO:0000256" key="5">
    <source>
        <dbReference type="ARBA" id="ARBA00023054"/>
    </source>
</evidence>
<protein>
    <recommendedName>
        <fullName evidence="10">Cell division protein DivIVA</fullName>
    </recommendedName>
</protein>
<dbReference type="PANTHER" id="PTHR35794:SF2">
    <property type="entry name" value="CELL DIVISION PROTEIN DIVIVA"/>
    <property type="match status" value="1"/>
</dbReference>
<dbReference type="Pfam" id="PF05103">
    <property type="entry name" value="DivIVA"/>
    <property type="match status" value="1"/>
</dbReference>
<evidence type="ECO:0000256" key="4">
    <source>
        <dbReference type="ARBA" id="ARBA00022618"/>
    </source>
</evidence>
<dbReference type="EMBL" id="NOWF01000005">
    <property type="protein sequence ID" value="OYD07859.1"/>
    <property type="molecule type" value="Genomic_DNA"/>
</dbReference>
<evidence type="ECO:0000313" key="9">
    <source>
        <dbReference type="Proteomes" id="UP000215459"/>
    </source>
</evidence>
<dbReference type="Gene3D" id="6.10.250.660">
    <property type="match status" value="1"/>
</dbReference>
<dbReference type="PANTHER" id="PTHR35794">
    <property type="entry name" value="CELL DIVISION PROTEIN DIVIVA"/>
    <property type="match status" value="1"/>
</dbReference>
<feature type="compositionally biased region" description="Polar residues" evidence="7">
    <location>
        <begin position="57"/>
        <end position="68"/>
    </location>
</feature>
<name>A0A235B7B0_9BACL</name>
<reference evidence="8 9" key="1">
    <citation type="submission" date="2017-07" db="EMBL/GenBank/DDBJ databases">
        <title>The genome sequence of Paludifilum halophilum highlights mechanisms for microbial adaptation to high salt environemnts.</title>
        <authorList>
            <person name="Belbahri L."/>
        </authorList>
    </citation>
    <scope>NUCLEOTIDE SEQUENCE [LARGE SCALE GENOMIC DNA]</scope>
    <source>
        <strain evidence="8 9">DSM 102817</strain>
    </source>
</reference>
<accession>A0A235B7B0</accession>
<comment type="subcellular location">
    <subcellularLocation>
        <location evidence="1">Cytoplasm</location>
    </subcellularLocation>
</comment>
<sequence>MERLTPRDIFNKDFKTSLRGYDVDEVNEFLDIVIKNFEDLLEENQQLKEEMKKTNRGQRSTSPGSQSDAAIHDILRRLERLEQMMGQ</sequence>
<dbReference type="GO" id="GO:0005737">
    <property type="term" value="C:cytoplasm"/>
    <property type="evidence" value="ECO:0007669"/>
    <property type="project" value="UniProtKB-SubCell"/>
</dbReference>
<keyword evidence="9" id="KW-1185">Reference proteome</keyword>
<comment type="caution">
    <text evidence="8">The sequence shown here is derived from an EMBL/GenBank/DDBJ whole genome shotgun (WGS) entry which is preliminary data.</text>
</comment>
<evidence type="ECO:0000256" key="3">
    <source>
        <dbReference type="ARBA" id="ARBA00022490"/>
    </source>
</evidence>
<evidence type="ECO:0000256" key="6">
    <source>
        <dbReference type="ARBA" id="ARBA00023306"/>
    </source>
</evidence>
<dbReference type="Proteomes" id="UP000215459">
    <property type="component" value="Unassembled WGS sequence"/>
</dbReference>
<evidence type="ECO:0000313" key="8">
    <source>
        <dbReference type="EMBL" id="OYD07859.1"/>
    </source>
</evidence>
<keyword evidence="5" id="KW-0175">Coiled coil</keyword>
<evidence type="ECO:0000256" key="2">
    <source>
        <dbReference type="ARBA" id="ARBA00009008"/>
    </source>
</evidence>
<organism evidence="8 9">
    <name type="scientific">Paludifilum halophilum</name>
    <dbReference type="NCBI Taxonomy" id="1642702"/>
    <lineage>
        <taxon>Bacteria</taxon>
        <taxon>Bacillati</taxon>
        <taxon>Bacillota</taxon>
        <taxon>Bacilli</taxon>
        <taxon>Bacillales</taxon>
        <taxon>Thermoactinomycetaceae</taxon>
        <taxon>Paludifilum</taxon>
    </lineage>
</organism>
<dbReference type="RefSeq" id="WP_094264530.1">
    <property type="nucleotide sequence ID" value="NZ_NOWF01000005.1"/>
</dbReference>
<keyword evidence="6" id="KW-0131">Cell cycle</keyword>
<evidence type="ECO:0000256" key="7">
    <source>
        <dbReference type="SAM" id="MobiDB-lite"/>
    </source>
</evidence>
<dbReference type="AlphaFoldDB" id="A0A235B7B0"/>
<gene>
    <name evidence="8" type="ORF">CHM34_09580</name>
</gene>
<dbReference type="OrthoDB" id="389699at2"/>
<dbReference type="NCBIfam" id="TIGR03544">
    <property type="entry name" value="DivI1A_domain"/>
    <property type="match status" value="1"/>
</dbReference>
<evidence type="ECO:0008006" key="10">
    <source>
        <dbReference type="Google" id="ProtNLM"/>
    </source>
</evidence>